<dbReference type="GO" id="GO:0003723">
    <property type="term" value="F:RNA binding"/>
    <property type="evidence" value="ECO:0007669"/>
    <property type="project" value="UniProtKB-KW"/>
</dbReference>
<dbReference type="Pfam" id="PF26253">
    <property type="entry name" value="RdRP_head"/>
    <property type="match status" value="1"/>
</dbReference>
<dbReference type="GO" id="GO:0003968">
    <property type="term" value="F:RNA-directed RNA polymerase activity"/>
    <property type="evidence" value="ECO:0007669"/>
    <property type="project" value="UniProtKB-KW"/>
</dbReference>
<dbReference type="AlphaFoldDB" id="A0A8B7C4C9"/>
<dbReference type="GeneID" id="103708395"/>
<dbReference type="InterPro" id="IPR007855">
    <property type="entry name" value="RDRP"/>
</dbReference>
<comment type="catalytic activity">
    <reaction evidence="7 9">
        <text>RNA(n) + a ribonucleoside 5'-triphosphate = RNA(n+1) + diphosphate</text>
        <dbReference type="Rhea" id="RHEA:21248"/>
        <dbReference type="Rhea" id="RHEA-COMP:14527"/>
        <dbReference type="Rhea" id="RHEA-COMP:17342"/>
        <dbReference type="ChEBI" id="CHEBI:33019"/>
        <dbReference type="ChEBI" id="CHEBI:61557"/>
        <dbReference type="ChEBI" id="CHEBI:140395"/>
        <dbReference type="EC" id="2.7.7.48"/>
    </reaction>
</comment>
<dbReference type="Pfam" id="PF26249">
    <property type="entry name" value="4HB_RdRP3_N"/>
    <property type="match status" value="1"/>
</dbReference>
<keyword evidence="4 9" id="KW-0548">Nucleotidyltransferase</keyword>
<dbReference type="GO" id="GO:0031380">
    <property type="term" value="C:nuclear RNA-directed RNA polymerase complex"/>
    <property type="evidence" value="ECO:0007669"/>
    <property type="project" value="TreeGrafter"/>
</dbReference>
<feature type="domain" description="RDRP core" evidence="10">
    <location>
        <begin position="219"/>
        <end position="858"/>
    </location>
</feature>
<evidence type="ECO:0000256" key="8">
    <source>
        <dbReference type="ARBA" id="ARBA00093763"/>
    </source>
</evidence>
<comment type="similarity">
    <text evidence="1 9">Belongs to the RdRP family.</text>
</comment>
<feature type="domain" description="RDRP3-5 N-terminal" evidence="11">
    <location>
        <begin position="19"/>
        <end position="82"/>
    </location>
</feature>
<dbReference type="OrthoDB" id="6513042at2759"/>
<dbReference type="EC" id="2.7.7.48" evidence="9"/>
<reference evidence="14" key="1">
    <citation type="journal article" date="2019" name="Nat. Commun.">
        <title>Genome-wide association mapping of date palm fruit traits.</title>
        <authorList>
            <person name="Hazzouri K.M."/>
            <person name="Gros-Balthazard M."/>
            <person name="Flowers J.M."/>
            <person name="Copetti D."/>
            <person name="Lemansour A."/>
            <person name="Lebrun M."/>
            <person name="Masmoudi K."/>
            <person name="Ferrand S."/>
            <person name="Dhar M.I."/>
            <person name="Fresquez Z.A."/>
            <person name="Rosas U."/>
            <person name="Zhang J."/>
            <person name="Talag J."/>
            <person name="Lee S."/>
            <person name="Kudrna D."/>
            <person name="Powell R.F."/>
            <person name="Leitch I.J."/>
            <person name="Krueger R.R."/>
            <person name="Wing R.A."/>
            <person name="Amiri K.M.A."/>
            <person name="Purugganan M.D."/>
        </authorList>
    </citation>
    <scope>NUCLEOTIDE SEQUENCE [LARGE SCALE GENOMIC DNA]</scope>
    <source>
        <strain evidence="14">cv. Khalas</strain>
    </source>
</reference>
<dbReference type="PANTHER" id="PTHR23079">
    <property type="entry name" value="RNA-DEPENDENT RNA POLYMERASE"/>
    <property type="match status" value="1"/>
</dbReference>
<evidence type="ECO:0000256" key="7">
    <source>
        <dbReference type="ARBA" id="ARBA00048744"/>
    </source>
</evidence>
<evidence type="ECO:0000256" key="5">
    <source>
        <dbReference type="ARBA" id="ARBA00022884"/>
    </source>
</evidence>
<accession>A0A8B7C4C9</accession>
<evidence type="ECO:0000259" key="10">
    <source>
        <dbReference type="Pfam" id="PF05183"/>
    </source>
</evidence>
<comment type="function">
    <text evidence="8 9">Probably involved in the RNA silencing pathway and required for the generation of small interfering RNAs (siRNAs).</text>
</comment>
<evidence type="ECO:0000256" key="2">
    <source>
        <dbReference type="ARBA" id="ARBA00022484"/>
    </source>
</evidence>
<evidence type="ECO:0000256" key="1">
    <source>
        <dbReference type="ARBA" id="ARBA00005762"/>
    </source>
</evidence>
<dbReference type="PANTHER" id="PTHR23079:SF55">
    <property type="entry name" value="RNA-DIRECTED RNA POLYMERASE"/>
    <property type="match status" value="1"/>
</dbReference>
<keyword evidence="5 9" id="KW-0694">RNA-binding</keyword>
<evidence type="ECO:0000259" key="12">
    <source>
        <dbReference type="Pfam" id="PF26252"/>
    </source>
</evidence>
<feature type="domain" description="RDRP helical" evidence="12">
    <location>
        <begin position="133"/>
        <end position="202"/>
    </location>
</feature>
<sequence>MASPPPLSPPLSGHHHHRLPSAVEELLARICRDKSLPPPDPIARSELAALGEEASLRILHDISAARSVRNLSGFIMYMARNSHVALARNAEAHSTQESACFSGSSSPALTSNRDESTACPLDCKIPQRQTASPQMEALGELEFMKAFLILSYIGKSSLENAISVGFIQRIKFFPMSLFELEVWRELGHKYISDSDRRKNLDWDSGKTHVYHCCVDLDGTYIFKGPYLQVTKTHLQRVLGDDNVLLVKFVEEMRREKRSAHCIVSSSDVYHKIAKEGILVGLRRYYFFVSKDGGKEEKKKSPTSSPVKCYFVRMESSWAMDKDEPYILSDKLIHEARTIFMHAHTVSSLAKYMARFSLILSKTIKLDIDLASVHVKQIEDIPCMDEDGNIVYDEDGKPRIHTDGTGFISEDLAMKCPGNIFKGHCLIPGDIQKILDGSGILERDSSSRQCRSCSAEPPLLIQFRLFKDGSAVKGTLLIDKRLPPNTILIRPSMLKVEADPSISYIQSCNSLEVVGSSNRPKRTFLSRNIIALLHYGGVPKEYFLELLMNALDDAQNVQYNKQAALRVALKYGDMDDFLVARMILCGIPLGEPYLQSRLLVLRREEMKALKEGKLPVSECYYLMGSVDPTGTLKPNEVCIILENGHVSGDVLVYRQPGLHFGDMHILTATYVKDLDKIVGNSKYAILFSTKGPRSLADEMAGGDFDGDMYWVSRNPQLLKYFKASKPWVRTAPRIKVTQLKPTQFSNTELERELFEQFLINRFKPSYTIGTASDCWLMYMDRLLTLGDECAKQKQLLREKMLELVDIYYDALDASKSGLKIEVPSELKPDQFPNFMEKKYLDKDKEYESKSIFGLIYEKVKLSQTKDLSSNEIWQLPCFNLEIPPSCLKSWKEHYTEYLAEMSQVMSMEHESKESKDWMANKVIQKYKQMLYGASEFEESNRELDDIFNEALAIYHVTYEYAKSVRIAGRCCFAWNVAGRALCMLHAKKQSQYSSILCLSSVLREVIC</sequence>
<evidence type="ECO:0000313" key="15">
    <source>
        <dbReference type="RefSeq" id="XP_008791522.2"/>
    </source>
</evidence>
<evidence type="ECO:0000313" key="14">
    <source>
        <dbReference type="Proteomes" id="UP000228380"/>
    </source>
</evidence>
<keyword evidence="14" id="KW-1185">Reference proteome</keyword>
<evidence type="ECO:0000256" key="9">
    <source>
        <dbReference type="RuleBase" id="RU363098"/>
    </source>
</evidence>
<proteinExistence type="inferred from homology"/>
<keyword evidence="3 9" id="KW-0808">Transferase</keyword>
<evidence type="ECO:0000259" key="11">
    <source>
        <dbReference type="Pfam" id="PF26249"/>
    </source>
</evidence>
<evidence type="ECO:0000256" key="3">
    <source>
        <dbReference type="ARBA" id="ARBA00022679"/>
    </source>
</evidence>
<keyword evidence="6 9" id="KW-0943">RNA-mediated gene silencing</keyword>
<dbReference type="Pfam" id="PF26252">
    <property type="entry name" value="RdRP_helical"/>
    <property type="match status" value="1"/>
</dbReference>
<dbReference type="Pfam" id="PF05183">
    <property type="entry name" value="RdRP"/>
    <property type="match status" value="1"/>
</dbReference>
<dbReference type="InterPro" id="IPR057596">
    <property type="entry name" value="RDRP_core"/>
</dbReference>
<dbReference type="Proteomes" id="UP000228380">
    <property type="component" value="Chromosome 8"/>
</dbReference>
<dbReference type="InterPro" id="IPR058751">
    <property type="entry name" value="RDRP_helical"/>
</dbReference>
<dbReference type="KEGG" id="pda:103708395"/>
<evidence type="ECO:0000256" key="4">
    <source>
        <dbReference type="ARBA" id="ARBA00022695"/>
    </source>
</evidence>
<dbReference type="RefSeq" id="XP_008791522.2">
    <property type="nucleotide sequence ID" value="XM_008793300.3"/>
</dbReference>
<feature type="domain" description="RDRP C-terminal head" evidence="13">
    <location>
        <begin position="890"/>
        <end position="990"/>
    </location>
</feature>
<reference evidence="15" key="2">
    <citation type="submission" date="2025-08" db="UniProtKB">
        <authorList>
            <consortium name="RefSeq"/>
        </authorList>
    </citation>
    <scope>IDENTIFICATION</scope>
    <source>
        <tissue evidence="15">Young leaves</tissue>
    </source>
</reference>
<protein>
    <recommendedName>
        <fullName evidence="9">RNA-dependent RNA polymerase</fullName>
        <ecNumber evidence="9">2.7.7.48</ecNumber>
    </recommendedName>
</protein>
<evidence type="ECO:0000259" key="13">
    <source>
        <dbReference type="Pfam" id="PF26253"/>
    </source>
</evidence>
<dbReference type="GO" id="GO:0030422">
    <property type="term" value="P:siRNA processing"/>
    <property type="evidence" value="ECO:0007669"/>
    <property type="project" value="TreeGrafter"/>
</dbReference>
<evidence type="ECO:0000256" key="6">
    <source>
        <dbReference type="ARBA" id="ARBA00023158"/>
    </source>
</evidence>
<dbReference type="InterPro" id="IPR058752">
    <property type="entry name" value="RDRP_C_head"/>
</dbReference>
<name>A0A8B7C4C9_PHODC</name>
<dbReference type="InterPro" id="IPR058697">
    <property type="entry name" value="RDRP3-5_N"/>
</dbReference>
<gene>
    <name evidence="15" type="primary">LOC103708395</name>
</gene>
<keyword evidence="2 9" id="KW-0696">RNA-directed RNA polymerase</keyword>
<organism evidence="14 15">
    <name type="scientific">Phoenix dactylifera</name>
    <name type="common">Date palm</name>
    <dbReference type="NCBI Taxonomy" id="42345"/>
    <lineage>
        <taxon>Eukaryota</taxon>
        <taxon>Viridiplantae</taxon>
        <taxon>Streptophyta</taxon>
        <taxon>Embryophyta</taxon>
        <taxon>Tracheophyta</taxon>
        <taxon>Spermatophyta</taxon>
        <taxon>Magnoliopsida</taxon>
        <taxon>Liliopsida</taxon>
        <taxon>Arecaceae</taxon>
        <taxon>Coryphoideae</taxon>
        <taxon>Phoeniceae</taxon>
        <taxon>Phoenix</taxon>
    </lineage>
</organism>